<dbReference type="STRING" id="1246637.MTBBW1_630045"/>
<keyword evidence="5" id="KW-1185">Reference proteome</keyword>
<dbReference type="PANTHER" id="PTHR35936">
    <property type="entry name" value="MEMBRANE-BOUND LYTIC MUREIN TRANSGLYCOSYLASE F"/>
    <property type="match status" value="1"/>
</dbReference>
<accession>A0A1W1HIM0</accession>
<sequence length="305" mass="34665">MKKNVVIVAICCAIFSIYIYKAYYLNESGAIDNGAIILSQSESSKAFSPEHGELPPEKVAEKSNNIMDTISQSASSADSKKNDDEKWHLICEKEFPPYNFIDASGNKTGLDTELITAVLNHLNIEFEISTAPWKRVVYSVDNNEVDFGYQFAGKPERFEKYWMVGPLRKEITLFAVNSASPIEDYSTLDGLKNYTIGHVLGYSYTPEFDKATFLKKETARDNNLLIKLLVNSRVDMIIGDLNTLSYSAKLKGEYEKIRFLPTILKEVPRYVAFPKDRKEKAELFAKGLDEIQNNGVYQTIMDRWK</sequence>
<dbReference type="OrthoDB" id="5418872at2"/>
<feature type="domain" description="Solute-binding protein family 3/N-terminal" evidence="3">
    <location>
        <begin position="86"/>
        <end position="305"/>
    </location>
</feature>
<gene>
    <name evidence="4" type="ORF">MTBBW1_630045</name>
</gene>
<evidence type="ECO:0000256" key="1">
    <source>
        <dbReference type="ARBA" id="ARBA00022729"/>
    </source>
</evidence>
<dbReference type="SMART" id="SM00062">
    <property type="entry name" value="PBPb"/>
    <property type="match status" value="1"/>
</dbReference>
<keyword evidence="2" id="KW-0472">Membrane</keyword>
<keyword evidence="1" id="KW-0732">Signal</keyword>
<dbReference type="Gene3D" id="3.40.190.10">
    <property type="entry name" value="Periplasmic binding protein-like II"/>
    <property type="match status" value="2"/>
</dbReference>
<dbReference type="Proteomes" id="UP000191931">
    <property type="component" value="Unassembled WGS sequence"/>
</dbReference>
<proteinExistence type="predicted"/>
<dbReference type="AlphaFoldDB" id="A0A1W1HIM0"/>
<evidence type="ECO:0000313" key="4">
    <source>
        <dbReference type="EMBL" id="SLM32351.1"/>
    </source>
</evidence>
<organism evidence="4 5">
    <name type="scientific">Desulfamplus magnetovallimortis</name>
    <dbReference type="NCBI Taxonomy" id="1246637"/>
    <lineage>
        <taxon>Bacteria</taxon>
        <taxon>Pseudomonadati</taxon>
        <taxon>Thermodesulfobacteriota</taxon>
        <taxon>Desulfobacteria</taxon>
        <taxon>Desulfobacterales</taxon>
        <taxon>Desulfobacteraceae</taxon>
        <taxon>Desulfamplus</taxon>
    </lineage>
</organism>
<keyword evidence="2" id="KW-1133">Transmembrane helix</keyword>
<dbReference type="EMBL" id="FWEV01000307">
    <property type="protein sequence ID" value="SLM32351.1"/>
    <property type="molecule type" value="Genomic_DNA"/>
</dbReference>
<evidence type="ECO:0000256" key="2">
    <source>
        <dbReference type="SAM" id="Phobius"/>
    </source>
</evidence>
<dbReference type="PANTHER" id="PTHR35936:SF35">
    <property type="entry name" value="L-CYSTINE-BINDING PROTEIN TCYJ"/>
    <property type="match status" value="1"/>
</dbReference>
<dbReference type="InterPro" id="IPR001638">
    <property type="entry name" value="Solute-binding_3/MltF_N"/>
</dbReference>
<name>A0A1W1HIM0_9BACT</name>
<keyword evidence="2" id="KW-0812">Transmembrane</keyword>
<feature type="transmembrane region" description="Helical" evidence="2">
    <location>
        <begin position="5"/>
        <end position="23"/>
    </location>
</feature>
<reference evidence="4 5" key="1">
    <citation type="submission" date="2017-03" db="EMBL/GenBank/DDBJ databases">
        <authorList>
            <person name="Afonso C.L."/>
            <person name="Miller P.J."/>
            <person name="Scott M.A."/>
            <person name="Spackman E."/>
            <person name="Goraichik I."/>
            <person name="Dimitrov K.M."/>
            <person name="Suarez D.L."/>
            <person name="Swayne D.E."/>
        </authorList>
    </citation>
    <scope>NUCLEOTIDE SEQUENCE [LARGE SCALE GENOMIC DNA]</scope>
    <source>
        <strain evidence="4">PRJEB14757</strain>
    </source>
</reference>
<evidence type="ECO:0000313" key="5">
    <source>
        <dbReference type="Proteomes" id="UP000191931"/>
    </source>
</evidence>
<dbReference type="Pfam" id="PF00497">
    <property type="entry name" value="SBP_bac_3"/>
    <property type="match status" value="1"/>
</dbReference>
<evidence type="ECO:0000259" key="3">
    <source>
        <dbReference type="SMART" id="SM00062"/>
    </source>
</evidence>
<protein>
    <recommendedName>
        <fullName evidence="3">Solute-binding protein family 3/N-terminal domain-containing protein</fullName>
    </recommendedName>
</protein>
<dbReference type="SUPFAM" id="SSF53850">
    <property type="entry name" value="Periplasmic binding protein-like II"/>
    <property type="match status" value="1"/>
</dbReference>
<dbReference type="RefSeq" id="WP_080801945.1">
    <property type="nucleotide sequence ID" value="NZ_LT828542.1"/>
</dbReference>